<dbReference type="Pfam" id="PF02129">
    <property type="entry name" value="Peptidase_S15"/>
    <property type="match status" value="1"/>
</dbReference>
<dbReference type="InterPro" id="IPR029058">
    <property type="entry name" value="AB_hydrolase_fold"/>
</dbReference>
<organism evidence="2 3">
    <name type="scientific">Effrenium voratum</name>
    <dbReference type="NCBI Taxonomy" id="2562239"/>
    <lineage>
        <taxon>Eukaryota</taxon>
        <taxon>Sar</taxon>
        <taxon>Alveolata</taxon>
        <taxon>Dinophyceae</taxon>
        <taxon>Suessiales</taxon>
        <taxon>Symbiodiniaceae</taxon>
        <taxon>Effrenium</taxon>
    </lineage>
</organism>
<dbReference type="GO" id="GO:0016787">
    <property type="term" value="F:hydrolase activity"/>
    <property type="evidence" value="ECO:0007669"/>
    <property type="project" value="InterPro"/>
</dbReference>
<dbReference type="InterPro" id="IPR000383">
    <property type="entry name" value="Xaa-Pro-like_dom"/>
</dbReference>
<evidence type="ECO:0000313" key="3">
    <source>
        <dbReference type="Proteomes" id="UP001178507"/>
    </source>
</evidence>
<evidence type="ECO:0000259" key="1">
    <source>
        <dbReference type="Pfam" id="PF02129"/>
    </source>
</evidence>
<keyword evidence="3" id="KW-1185">Reference proteome</keyword>
<dbReference type="Gene3D" id="3.40.50.1820">
    <property type="entry name" value="alpha/beta hydrolase"/>
    <property type="match status" value="1"/>
</dbReference>
<reference evidence="2" key="1">
    <citation type="submission" date="2023-08" db="EMBL/GenBank/DDBJ databases">
        <authorList>
            <person name="Chen Y."/>
            <person name="Shah S."/>
            <person name="Dougan E. K."/>
            <person name="Thang M."/>
            <person name="Chan C."/>
        </authorList>
    </citation>
    <scope>NUCLEOTIDE SEQUENCE</scope>
</reference>
<proteinExistence type="predicted"/>
<sequence length="403" mass="43734">MAGISYGAGLALLGAAFDERVKVVVAMSGWTDFSQALFKSNTPSLVWGSLLVLLGHVVGHPEPELDQIYKQLLAGDPSGFLPFAQLRSVDLAKLQARKVPIFMSNNFEDRIFYPQDALHFLERYQGPKRVLLNQGIHASAEIPGLFGLPSHVWQEAKKWLATHLLNDTSLPAPPLLEMQLRSNWKVRETFDLWPSARVLPTLLAPAPRGANQHGALGAAAPSPSDFETITFGKSTGISAGFPIVGEALQVFVDKRIRSKLGSSSRDHAIWYYKEVSHSRLCGTPTLSLDVTASHSKWQVVAYLFGVSRITKVGTLISHGTVTCWNCTAGARGVHHLEMRTLCEDLGGLGMGGLGLALNLFSELYEPANQEAGLSVSFHYSKDFALTIPETDSSSASANTTLVV</sequence>
<dbReference type="AlphaFoldDB" id="A0AA36IUW0"/>
<dbReference type="EMBL" id="CAUJNA010002546">
    <property type="protein sequence ID" value="CAJ1393346.1"/>
    <property type="molecule type" value="Genomic_DNA"/>
</dbReference>
<dbReference type="Proteomes" id="UP001178507">
    <property type="component" value="Unassembled WGS sequence"/>
</dbReference>
<name>A0AA36IUW0_9DINO</name>
<feature type="domain" description="Xaa-Pro dipeptidyl-peptidase-like" evidence="1">
    <location>
        <begin position="1"/>
        <end position="138"/>
    </location>
</feature>
<comment type="caution">
    <text evidence="2">The sequence shown here is derived from an EMBL/GenBank/DDBJ whole genome shotgun (WGS) entry which is preliminary data.</text>
</comment>
<accession>A0AA36IUW0</accession>
<dbReference type="SUPFAM" id="SSF53474">
    <property type="entry name" value="alpha/beta-Hydrolases"/>
    <property type="match status" value="1"/>
</dbReference>
<evidence type="ECO:0000313" key="2">
    <source>
        <dbReference type="EMBL" id="CAJ1393346.1"/>
    </source>
</evidence>
<protein>
    <recommendedName>
        <fullName evidence="1">Xaa-Pro dipeptidyl-peptidase-like domain-containing protein</fullName>
    </recommendedName>
</protein>
<gene>
    <name evidence="2" type="ORF">EVOR1521_LOCUS18236</name>
</gene>